<reference evidence="1 2" key="1">
    <citation type="submission" date="2015-12" db="EMBL/GenBank/DDBJ databases">
        <title>Dictyostelia acquired genes for synthesis and detection of signals that induce cell-type specialization by lateral gene transfer from prokaryotes.</title>
        <authorList>
            <person name="Gloeckner G."/>
            <person name="Schaap P."/>
        </authorList>
    </citation>
    <scope>NUCLEOTIDE SEQUENCE [LARGE SCALE GENOMIC DNA]</scope>
    <source>
        <strain evidence="1 2">TK</strain>
    </source>
</reference>
<accession>A0A152A2H7</accession>
<dbReference type="AlphaFoldDB" id="A0A152A2H7"/>
<comment type="caution">
    <text evidence="1">The sequence shown here is derived from an EMBL/GenBank/DDBJ whole genome shotgun (WGS) entry which is preliminary data.</text>
</comment>
<protein>
    <submittedName>
        <fullName evidence="1">Uncharacterized protein</fullName>
    </submittedName>
</protein>
<name>A0A152A2H7_TIELA</name>
<keyword evidence="2" id="KW-1185">Reference proteome</keyword>
<dbReference type="InParanoid" id="A0A152A2H7"/>
<sequence length="349" mass="41167">MLYSDKRFICSFGNLGKLAIFCNISLHQMWILICNLFFTYYDTEMHNEHVDSNLKQSVYSITHYIVSLLTDTVILDNDNQAVIGSKHHFMKPVTMEYLIRLLIRPNSQMEYDIMNFLVVMLKKNIQHPLLCELVPNVLFKLDPSSELFNDLKLFINPVQYQRKVRECIDLYLQQPGNEEMMMNLLVDLKGDFSKSYFKDQTQLFKSLSMVFEWVLDQEDSQLSRCREILVYHSEFWHQNKTPQQSEKIKSLFNKTIKSTMVLNSICKVVLLLELGSSELDIKFLLDNIFLHDQFTQIRIIKITSFDDTALFQVIQPIMNKENKIFTPLTFTTLTPIWYVSIDHSTLYRS</sequence>
<dbReference type="EMBL" id="LODT01000013">
    <property type="protein sequence ID" value="KYR00438.1"/>
    <property type="molecule type" value="Genomic_DNA"/>
</dbReference>
<organism evidence="1 2">
    <name type="scientific">Tieghemostelium lacteum</name>
    <name type="common">Slime mold</name>
    <name type="synonym">Dictyostelium lacteum</name>
    <dbReference type="NCBI Taxonomy" id="361077"/>
    <lineage>
        <taxon>Eukaryota</taxon>
        <taxon>Amoebozoa</taxon>
        <taxon>Evosea</taxon>
        <taxon>Eumycetozoa</taxon>
        <taxon>Dictyostelia</taxon>
        <taxon>Dictyosteliales</taxon>
        <taxon>Raperosteliaceae</taxon>
        <taxon>Tieghemostelium</taxon>
    </lineage>
</organism>
<gene>
    <name evidence="1" type="ORF">DLAC_02432</name>
</gene>
<evidence type="ECO:0000313" key="2">
    <source>
        <dbReference type="Proteomes" id="UP000076078"/>
    </source>
</evidence>
<dbReference type="Proteomes" id="UP000076078">
    <property type="component" value="Unassembled WGS sequence"/>
</dbReference>
<proteinExistence type="predicted"/>
<evidence type="ECO:0000313" key="1">
    <source>
        <dbReference type="EMBL" id="KYR00438.1"/>
    </source>
</evidence>